<name>A0A3T0N087_9RHOB</name>
<evidence type="ECO:0000259" key="2">
    <source>
        <dbReference type="Pfam" id="PF09834"/>
    </source>
</evidence>
<keyword evidence="1" id="KW-0472">Membrane</keyword>
<keyword evidence="1" id="KW-1133">Transmembrane helix</keyword>
<dbReference type="OrthoDB" id="197461at2"/>
<dbReference type="AlphaFoldDB" id="A0A3T0N087"/>
<dbReference type="EMBL" id="CP033219">
    <property type="protein sequence ID" value="AZV77417.1"/>
    <property type="molecule type" value="Genomic_DNA"/>
</dbReference>
<gene>
    <name evidence="3" type="ORF">EBB79_05600</name>
</gene>
<dbReference type="InterPro" id="IPR018638">
    <property type="entry name" value="DUF2061_membrane"/>
</dbReference>
<keyword evidence="4" id="KW-1185">Reference proteome</keyword>
<evidence type="ECO:0000256" key="1">
    <source>
        <dbReference type="SAM" id="Phobius"/>
    </source>
</evidence>
<evidence type="ECO:0000313" key="3">
    <source>
        <dbReference type="EMBL" id="AZV77417.1"/>
    </source>
</evidence>
<reference evidence="3 4" key="1">
    <citation type="submission" date="2018-10" db="EMBL/GenBank/DDBJ databases">
        <title>Parasedimentitalea marina sp. nov., a psychrophilic bacterium isolated from deep seawater of the New Britain Trench.</title>
        <authorList>
            <person name="Cao J."/>
        </authorList>
    </citation>
    <scope>NUCLEOTIDE SEQUENCE [LARGE SCALE GENOMIC DNA]</scope>
    <source>
        <strain evidence="3 4">W43</strain>
    </source>
</reference>
<protein>
    <submittedName>
        <fullName evidence="3">DUF2061 domain-containing protein</fullName>
    </submittedName>
</protein>
<feature type="transmembrane region" description="Helical" evidence="1">
    <location>
        <begin position="12"/>
        <end position="29"/>
    </location>
</feature>
<accession>A0A3T0N087</accession>
<dbReference type="RefSeq" id="WP_127747973.1">
    <property type="nucleotide sequence ID" value="NZ_CP033219.1"/>
</dbReference>
<dbReference type="Proteomes" id="UP000283063">
    <property type="component" value="Chromosome"/>
</dbReference>
<organism evidence="3 4">
    <name type="scientific">Parasedimentitalea marina</name>
    <dbReference type="NCBI Taxonomy" id="2483033"/>
    <lineage>
        <taxon>Bacteria</taxon>
        <taxon>Pseudomonadati</taxon>
        <taxon>Pseudomonadota</taxon>
        <taxon>Alphaproteobacteria</taxon>
        <taxon>Rhodobacterales</taxon>
        <taxon>Paracoccaceae</taxon>
        <taxon>Parasedimentitalea</taxon>
    </lineage>
</organism>
<feature type="transmembrane region" description="Helical" evidence="1">
    <location>
        <begin position="35"/>
        <end position="54"/>
    </location>
</feature>
<keyword evidence="1" id="KW-0812">Transmembrane</keyword>
<sequence length="68" mass="7608">METRTRSLVKAVIWNIIGLAAMTLVGFLATGSASLGGVIALINTVIGFTMYLLYERVWSRIRWGRRHV</sequence>
<evidence type="ECO:0000313" key="4">
    <source>
        <dbReference type="Proteomes" id="UP000283063"/>
    </source>
</evidence>
<feature type="domain" description="DUF2061" evidence="2">
    <location>
        <begin position="8"/>
        <end position="59"/>
    </location>
</feature>
<proteinExistence type="predicted"/>
<dbReference type="Pfam" id="PF09834">
    <property type="entry name" value="DUF2061"/>
    <property type="match status" value="1"/>
</dbReference>
<dbReference type="KEGG" id="sedi:EBB79_05600"/>